<gene>
    <name evidence="1" type="ORF">DPMN_059315</name>
</gene>
<dbReference type="AlphaFoldDB" id="A0A9D4C3A9"/>
<organism evidence="1 2">
    <name type="scientific">Dreissena polymorpha</name>
    <name type="common">Zebra mussel</name>
    <name type="synonym">Mytilus polymorpha</name>
    <dbReference type="NCBI Taxonomy" id="45954"/>
    <lineage>
        <taxon>Eukaryota</taxon>
        <taxon>Metazoa</taxon>
        <taxon>Spiralia</taxon>
        <taxon>Lophotrochozoa</taxon>
        <taxon>Mollusca</taxon>
        <taxon>Bivalvia</taxon>
        <taxon>Autobranchia</taxon>
        <taxon>Heteroconchia</taxon>
        <taxon>Euheterodonta</taxon>
        <taxon>Imparidentia</taxon>
        <taxon>Neoheterodontei</taxon>
        <taxon>Myida</taxon>
        <taxon>Dreissenoidea</taxon>
        <taxon>Dreissenidae</taxon>
        <taxon>Dreissena</taxon>
    </lineage>
</organism>
<dbReference type="EMBL" id="JAIWYP010000013">
    <property type="protein sequence ID" value="KAH3716591.1"/>
    <property type="molecule type" value="Genomic_DNA"/>
</dbReference>
<accession>A0A9D4C3A9</accession>
<evidence type="ECO:0000313" key="2">
    <source>
        <dbReference type="Proteomes" id="UP000828390"/>
    </source>
</evidence>
<evidence type="ECO:0000313" key="1">
    <source>
        <dbReference type="EMBL" id="KAH3716591.1"/>
    </source>
</evidence>
<dbReference type="Proteomes" id="UP000828390">
    <property type="component" value="Unassembled WGS sequence"/>
</dbReference>
<name>A0A9D4C3A9_DREPO</name>
<reference evidence="1" key="1">
    <citation type="journal article" date="2019" name="bioRxiv">
        <title>The Genome of the Zebra Mussel, Dreissena polymorpha: A Resource for Invasive Species Research.</title>
        <authorList>
            <person name="McCartney M.A."/>
            <person name="Auch B."/>
            <person name="Kono T."/>
            <person name="Mallez S."/>
            <person name="Zhang Y."/>
            <person name="Obille A."/>
            <person name="Becker A."/>
            <person name="Abrahante J.E."/>
            <person name="Garbe J."/>
            <person name="Badalamenti J.P."/>
            <person name="Herman A."/>
            <person name="Mangelson H."/>
            <person name="Liachko I."/>
            <person name="Sullivan S."/>
            <person name="Sone E.D."/>
            <person name="Koren S."/>
            <person name="Silverstein K.A.T."/>
            <person name="Beckman K.B."/>
            <person name="Gohl D.M."/>
        </authorList>
    </citation>
    <scope>NUCLEOTIDE SEQUENCE</scope>
    <source>
        <strain evidence="1">Duluth1</strain>
        <tissue evidence="1">Whole animal</tissue>
    </source>
</reference>
<proteinExistence type="predicted"/>
<sequence length="75" mass="8183">MTGQCMTGDRSMLTGDRCPVTGEVSGPVNWSFPMNGPGKFCPVSSRGRDRCLAATDGIWSRSCGEKSRHTELFLR</sequence>
<reference evidence="1" key="2">
    <citation type="submission" date="2020-11" db="EMBL/GenBank/DDBJ databases">
        <authorList>
            <person name="McCartney M.A."/>
            <person name="Auch B."/>
            <person name="Kono T."/>
            <person name="Mallez S."/>
            <person name="Becker A."/>
            <person name="Gohl D.M."/>
            <person name="Silverstein K.A.T."/>
            <person name="Koren S."/>
            <person name="Bechman K.B."/>
            <person name="Herman A."/>
            <person name="Abrahante J.E."/>
            <person name="Garbe J."/>
        </authorList>
    </citation>
    <scope>NUCLEOTIDE SEQUENCE</scope>
    <source>
        <strain evidence="1">Duluth1</strain>
        <tissue evidence="1">Whole animal</tissue>
    </source>
</reference>
<keyword evidence="2" id="KW-1185">Reference proteome</keyword>
<protein>
    <submittedName>
        <fullName evidence="1">Uncharacterized protein</fullName>
    </submittedName>
</protein>
<comment type="caution">
    <text evidence="1">The sequence shown here is derived from an EMBL/GenBank/DDBJ whole genome shotgun (WGS) entry which is preliminary data.</text>
</comment>